<protein>
    <submittedName>
        <fullName evidence="2">Uncharacterized protein</fullName>
    </submittedName>
</protein>
<feature type="region of interest" description="Disordered" evidence="1">
    <location>
        <begin position="1"/>
        <end position="64"/>
    </location>
</feature>
<evidence type="ECO:0000313" key="3">
    <source>
        <dbReference type="Proteomes" id="UP001180737"/>
    </source>
</evidence>
<feature type="compositionally biased region" description="Polar residues" evidence="1">
    <location>
        <begin position="10"/>
        <end position="22"/>
    </location>
</feature>
<proteinExistence type="predicted"/>
<name>A0ABU2Z9T1_9ACTN</name>
<dbReference type="EMBL" id="JAVRFJ010000050">
    <property type="protein sequence ID" value="MDT0573355.1"/>
    <property type="molecule type" value="Genomic_DNA"/>
</dbReference>
<dbReference type="RefSeq" id="WP_033525616.1">
    <property type="nucleotide sequence ID" value="NZ_JAVRFJ010000050.1"/>
</dbReference>
<sequence>MTALFHEEAQPNTTTTSPTRCGSSPAPMASTGSRLPAAADATGHTHSAPRAMMIGHRHDGPGSAHVAAARALPGTLEQAREAIRTSRAATLGIFDFEATR</sequence>
<accession>A0ABU2Z9T1</accession>
<dbReference type="Proteomes" id="UP001180737">
    <property type="component" value="Unassembled WGS sequence"/>
</dbReference>
<evidence type="ECO:0000256" key="1">
    <source>
        <dbReference type="SAM" id="MobiDB-lite"/>
    </source>
</evidence>
<evidence type="ECO:0000313" key="2">
    <source>
        <dbReference type="EMBL" id="MDT0573355.1"/>
    </source>
</evidence>
<gene>
    <name evidence="2" type="ORF">RM704_38875</name>
</gene>
<keyword evidence="3" id="KW-1185">Reference proteome</keyword>
<organism evidence="2 3">
    <name type="scientific">Streptomyces gottesmaniae</name>
    <dbReference type="NCBI Taxonomy" id="3075518"/>
    <lineage>
        <taxon>Bacteria</taxon>
        <taxon>Bacillati</taxon>
        <taxon>Actinomycetota</taxon>
        <taxon>Actinomycetes</taxon>
        <taxon>Kitasatosporales</taxon>
        <taxon>Streptomycetaceae</taxon>
        <taxon>Streptomyces</taxon>
    </lineage>
</organism>
<reference evidence="2" key="1">
    <citation type="submission" date="2024-05" db="EMBL/GenBank/DDBJ databases">
        <title>30 novel species of actinomycetes from the DSMZ collection.</title>
        <authorList>
            <person name="Nouioui I."/>
        </authorList>
    </citation>
    <scope>NUCLEOTIDE SEQUENCE</scope>
    <source>
        <strain evidence="2">DSM 3412</strain>
    </source>
</reference>
<comment type="caution">
    <text evidence="2">The sequence shown here is derived from an EMBL/GenBank/DDBJ whole genome shotgun (WGS) entry which is preliminary data.</text>
</comment>